<dbReference type="RefSeq" id="WP_378123875.1">
    <property type="nucleotide sequence ID" value="NZ_JBHSEK010000001.1"/>
</dbReference>
<protein>
    <submittedName>
        <fullName evidence="7">Type III secretion system effector inositol phosphate phosphatase</fullName>
    </submittedName>
</protein>
<evidence type="ECO:0000256" key="5">
    <source>
        <dbReference type="ARBA" id="ARBA00023026"/>
    </source>
</evidence>
<dbReference type="EMBL" id="JBHSEK010000001">
    <property type="protein sequence ID" value="MFC4488395.1"/>
    <property type="molecule type" value="Genomic_DNA"/>
</dbReference>
<gene>
    <name evidence="7" type="ORF">ACFO0R_02075</name>
</gene>
<dbReference type="InterPro" id="IPR008108">
    <property type="entry name" value="IpgD/SopB"/>
</dbReference>
<name>A0ABV8ZMF1_9NEIS</name>
<dbReference type="Pfam" id="PF05925">
    <property type="entry name" value="IpgD"/>
    <property type="match status" value="1"/>
</dbReference>
<evidence type="ECO:0000256" key="6">
    <source>
        <dbReference type="SAM" id="MobiDB-lite"/>
    </source>
</evidence>
<comment type="caution">
    <text evidence="7">The sequence shown here is derived from an EMBL/GenBank/DDBJ whole genome shotgun (WGS) entry which is preliminary data.</text>
</comment>
<proteinExistence type="inferred from homology"/>
<dbReference type="Proteomes" id="UP001595999">
    <property type="component" value="Unassembled WGS sequence"/>
</dbReference>
<evidence type="ECO:0000313" key="7">
    <source>
        <dbReference type="EMBL" id="MFC4488395.1"/>
    </source>
</evidence>
<keyword evidence="8" id="KW-1185">Reference proteome</keyword>
<evidence type="ECO:0000256" key="2">
    <source>
        <dbReference type="ARBA" id="ARBA00009007"/>
    </source>
</evidence>
<dbReference type="Gene3D" id="1.20.58.450">
    <property type="entry name" value="Cell division control protein 42 homolog"/>
    <property type="match status" value="1"/>
</dbReference>
<sequence>MPSLNLLQALRPSNWMRSSDARPSATAHDGPVAGSAPAPRKLSAADIQRVAPDGGWLSHLSQHAQAPQASSRSLHGLYALQSHKLEAAHLALHGFGLGDSAEAKTLHAMAEQLQAARFKPDRAVQPREMASNSQLSRDVRTVIATALTRAGLPAKLAQREAKASLQQASTRLLNQRPWQTVENRLQHNGREYSCTLTPAGQMKLGGAGDIFPNGYHDKGVCSASTTETSHAANLWLSELHSPDADDAQRTLFKGIRHGILSPYGVEDATRRQDGARQRATEVATAALFSQPDTLRQALAGDTVTLRLTSTALVTPGLGGEGGMLRDQIGAWRALSSAPQPLTLQVKNADGELQAVQVKLEVAAFNFGVNELALKLGMGHGESDKLNLEALHQLLGPNLKPDTALGGWVGDYLARNPANGDRVETMARQLKDIWARQSHRRDGGEPYKAAQRVAMLAFEIGAVPCWNCKSGKDRTGMLDAEIKREAIAQHQGRAPSQPEAALDAGMRELFGKVLTQGGNLEVQAYNTGAPGNKVMKQLPFGSLLNLSYARRVGDAAAWQQAQGLSTLLKS</sequence>
<accession>A0ABV8ZMF1</accession>
<comment type="similarity">
    <text evidence="2">Belongs to the phosphatase IpgD/SopB family.</text>
</comment>
<evidence type="ECO:0000256" key="4">
    <source>
        <dbReference type="ARBA" id="ARBA00022801"/>
    </source>
</evidence>
<evidence type="ECO:0000256" key="1">
    <source>
        <dbReference type="ARBA" id="ARBA00004613"/>
    </source>
</evidence>
<evidence type="ECO:0000256" key="3">
    <source>
        <dbReference type="ARBA" id="ARBA00022525"/>
    </source>
</evidence>
<dbReference type="NCBIfam" id="NF011905">
    <property type="entry name" value="PRK15378.1"/>
    <property type="match status" value="1"/>
</dbReference>
<dbReference type="PRINTS" id="PR01734">
    <property type="entry name" value="TYPE3OMBPROT"/>
</dbReference>
<keyword evidence="4" id="KW-0378">Hydrolase</keyword>
<reference evidence="8" key="1">
    <citation type="journal article" date="2019" name="Int. J. Syst. Evol. Microbiol.">
        <title>The Global Catalogue of Microorganisms (GCM) 10K type strain sequencing project: providing services to taxonomists for standard genome sequencing and annotation.</title>
        <authorList>
            <consortium name="The Broad Institute Genomics Platform"/>
            <consortium name="The Broad Institute Genome Sequencing Center for Infectious Disease"/>
            <person name="Wu L."/>
            <person name="Ma J."/>
        </authorList>
    </citation>
    <scope>NUCLEOTIDE SEQUENCE [LARGE SCALE GENOMIC DNA]</scope>
    <source>
        <strain evidence="8">CGMCC 4.7608</strain>
    </source>
</reference>
<feature type="region of interest" description="Disordered" evidence="6">
    <location>
        <begin position="15"/>
        <end position="43"/>
    </location>
</feature>
<organism evidence="7 8">
    <name type="scientific">Chromobacterium aquaticum</name>
    <dbReference type="NCBI Taxonomy" id="467180"/>
    <lineage>
        <taxon>Bacteria</taxon>
        <taxon>Pseudomonadati</taxon>
        <taxon>Pseudomonadota</taxon>
        <taxon>Betaproteobacteria</taxon>
        <taxon>Neisseriales</taxon>
        <taxon>Chromobacteriaceae</taxon>
        <taxon>Chromobacterium</taxon>
    </lineage>
</organism>
<evidence type="ECO:0000313" key="8">
    <source>
        <dbReference type="Proteomes" id="UP001595999"/>
    </source>
</evidence>
<keyword evidence="3" id="KW-0964">Secreted</keyword>
<comment type="subcellular location">
    <subcellularLocation>
        <location evidence="1">Secreted</location>
    </subcellularLocation>
</comment>
<keyword evidence="5" id="KW-0843">Virulence</keyword>